<evidence type="ECO:0000256" key="2">
    <source>
        <dbReference type="ARBA" id="ARBA00011955"/>
    </source>
</evidence>
<dbReference type="InterPro" id="IPR024932">
    <property type="entry name" value="ApbE"/>
</dbReference>
<keyword evidence="6" id="KW-0479">Metal-binding</keyword>
<dbReference type="EC" id="2.7.1.180" evidence="2"/>
<evidence type="ECO:0000256" key="6">
    <source>
        <dbReference type="ARBA" id="ARBA00022723"/>
    </source>
</evidence>
<evidence type="ECO:0000313" key="12">
    <source>
        <dbReference type="Proteomes" id="UP001486888"/>
    </source>
</evidence>
<evidence type="ECO:0000256" key="9">
    <source>
        <dbReference type="ARBA" id="ARBA00031306"/>
    </source>
</evidence>
<evidence type="ECO:0000256" key="10">
    <source>
        <dbReference type="ARBA" id="ARBA00048540"/>
    </source>
</evidence>
<evidence type="ECO:0000313" key="11">
    <source>
        <dbReference type="EMBL" id="XAO45474.1"/>
    </source>
</evidence>
<comment type="catalytic activity">
    <reaction evidence="10">
        <text>L-threonyl-[protein] + FAD = FMN-L-threonyl-[protein] + AMP + H(+)</text>
        <dbReference type="Rhea" id="RHEA:36847"/>
        <dbReference type="Rhea" id="RHEA-COMP:11060"/>
        <dbReference type="Rhea" id="RHEA-COMP:11061"/>
        <dbReference type="ChEBI" id="CHEBI:15378"/>
        <dbReference type="ChEBI" id="CHEBI:30013"/>
        <dbReference type="ChEBI" id="CHEBI:57692"/>
        <dbReference type="ChEBI" id="CHEBI:74257"/>
        <dbReference type="ChEBI" id="CHEBI:456215"/>
        <dbReference type="EC" id="2.7.1.180"/>
    </reaction>
</comment>
<keyword evidence="12" id="KW-1185">Reference proteome</keyword>
<evidence type="ECO:0000256" key="4">
    <source>
        <dbReference type="ARBA" id="ARBA00022630"/>
    </source>
</evidence>
<dbReference type="KEGG" id="gey:QMQ05_14160"/>
<proteinExistence type="predicted"/>
<sequence>MSAQTTWIIWGLQAELTVEDDSALPAAKALVDSVLAKVELASSRFRPDSELMQLAHSGAQNTHVSPTLAALIDGALQAAKNSDGDIDPLLGADLVELGYDRDIDLLPQTTIKDVNITQRVLRPILWPQIELHGTQLTLPAGTFLDLGATAKAMAADWCAAEVAEELDTAVLVSLGGDIATAGTAQQPWQILVQDTDDALSQQISLHSGFSLATSSTQKRRWSHRGLQMHHILDPRFGLPAHPVHASITVAAPTCLEANTYSTAGIVRGTAALDWLESLELAARLVDLEGRVHATSRWPREATSHPKVSAHG</sequence>
<evidence type="ECO:0000256" key="3">
    <source>
        <dbReference type="ARBA" id="ARBA00016337"/>
    </source>
</evidence>
<organism evidence="11 12">
    <name type="scientific">Glutamicibacter ectropisis</name>
    <dbReference type="NCBI Taxonomy" id="3046593"/>
    <lineage>
        <taxon>Bacteria</taxon>
        <taxon>Bacillati</taxon>
        <taxon>Actinomycetota</taxon>
        <taxon>Actinomycetes</taxon>
        <taxon>Micrococcales</taxon>
        <taxon>Micrococcaceae</taxon>
        <taxon>Glutamicibacter</taxon>
    </lineage>
</organism>
<reference evidence="11 12" key="1">
    <citation type="submission" date="2023-05" db="EMBL/GenBank/DDBJ databases">
        <title>Glutamicibacter sp. B1, complete genome.</title>
        <authorList>
            <person name="Long Y.H."/>
            <person name="Fang T."/>
            <person name="Li X.Y."/>
        </authorList>
    </citation>
    <scope>NUCLEOTIDE SEQUENCE [LARGE SCALE GENOMIC DNA]</scope>
    <source>
        <strain evidence="11 12">B1</strain>
    </source>
</reference>
<evidence type="ECO:0000256" key="7">
    <source>
        <dbReference type="ARBA" id="ARBA00022827"/>
    </source>
</evidence>
<keyword evidence="8" id="KW-0460">Magnesium</keyword>
<dbReference type="GO" id="GO:0046872">
    <property type="term" value="F:metal ion binding"/>
    <property type="evidence" value="ECO:0007669"/>
    <property type="project" value="UniProtKB-KW"/>
</dbReference>
<dbReference type="AlphaFoldDB" id="A0AAU6WCI3"/>
<dbReference type="InterPro" id="IPR003374">
    <property type="entry name" value="ApbE-like_sf"/>
</dbReference>
<comment type="cofactor">
    <cofactor evidence="1">
        <name>Mg(2+)</name>
        <dbReference type="ChEBI" id="CHEBI:18420"/>
    </cofactor>
</comment>
<evidence type="ECO:0000256" key="1">
    <source>
        <dbReference type="ARBA" id="ARBA00001946"/>
    </source>
</evidence>
<keyword evidence="4" id="KW-0285">Flavoprotein</keyword>
<keyword evidence="5 11" id="KW-0808">Transferase</keyword>
<dbReference type="PANTHER" id="PTHR30040">
    <property type="entry name" value="THIAMINE BIOSYNTHESIS LIPOPROTEIN APBE"/>
    <property type="match status" value="1"/>
</dbReference>
<dbReference type="Pfam" id="PF02424">
    <property type="entry name" value="ApbE"/>
    <property type="match status" value="1"/>
</dbReference>
<dbReference type="SUPFAM" id="SSF143631">
    <property type="entry name" value="ApbE-like"/>
    <property type="match status" value="1"/>
</dbReference>
<dbReference type="PANTHER" id="PTHR30040:SF2">
    <property type="entry name" value="FAD:PROTEIN FMN TRANSFERASE"/>
    <property type="match status" value="1"/>
</dbReference>
<dbReference type="Gene3D" id="3.10.520.10">
    <property type="entry name" value="ApbE-like domains"/>
    <property type="match status" value="1"/>
</dbReference>
<keyword evidence="7" id="KW-0274">FAD</keyword>
<dbReference type="RefSeq" id="WP_345471021.1">
    <property type="nucleotide sequence ID" value="NZ_CP125942.1"/>
</dbReference>
<protein>
    <recommendedName>
        <fullName evidence="3">FAD:protein FMN transferase</fullName>
        <ecNumber evidence="2">2.7.1.180</ecNumber>
    </recommendedName>
    <alternativeName>
        <fullName evidence="9">Flavin transferase</fullName>
    </alternativeName>
</protein>
<evidence type="ECO:0000256" key="8">
    <source>
        <dbReference type="ARBA" id="ARBA00022842"/>
    </source>
</evidence>
<name>A0AAU6WCI3_9MICC</name>
<dbReference type="GO" id="GO:0016740">
    <property type="term" value="F:transferase activity"/>
    <property type="evidence" value="ECO:0007669"/>
    <property type="project" value="UniProtKB-KW"/>
</dbReference>
<evidence type="ECO:0000256" key="5">
    <source>
        <dbReference type="ARBA" id="ARBA00022679"/>
    </source>
</evidence>
<dbReference type="EMBL" id="CP125942">
    <property type="protein sequence ID" value="XAO45474.1"/>
    <property type="molecule type" value="Genomic_DNA"/>
</dbReference>
<dbReference type="Proteomes" id="UP001486888">
    <property type="component" value="Chromosome"/>
</dbReference>
<accession>A0AAU6WCI3</accession>
<gene>
    <name evidence="11" type="ORF">QMQ05_14160</name>
</gene>